<dbReference type="AlphaFoldDB" id="A0A8J6XLH9"/>
<gene>
    <name evidence="1" type="ORF">ICL16_25215</name>
</gene>
<organism evidence="1 2">
    <name type="scientific">Iningainema tapete BLCC-T55</name>
    <dbReference type="NCBI Taxonomy" id="2748662"/>
    <lineage>
        <taxon>Bacteria</taxon>
        <taxon>Bacillati</taxon>
        <taxon>Cyanobacteriota</taxon>
        <taxon>Cyanophyceae</taxon>
        <taxon>Nostocales</taxon>
        <taxon>Scytonemataceae</taxon>
        <taxon>Iningainema tapete</taxon>
    </lineage>
</organism>
<dbReference type="Proteomes" id="UP000629098">
    <property type="component" value="Unassembled WGS sequence"/>
</dbReference>
<evidence type="ECO:0000313" key="2">
    <source>
        <dbReference type="Proteomes" id="UP000629098"/>
    </source>
</evidence>
<dbReference type="GO" id="GO:0004519">
    <property type="term" value="F:endonuclease activity"/>
    <property type="evidence" value="ECO:0007669"/>
    <property type="project" value="UniProtKB-KW"/>
</dbReference>
<accession>A0A8J6XLH9</accession>
<dbReference type="RefSeq" id="WP_190833426.1">
    <property type="nucleotide sequence ID" value="NZ_CAWPPI010000076.1"/>
</dbReference>
<proteinExistence type="predicted"/>
<keyword evidence="1" id="KW-0255">Endonuclease</keyword>
<evidence type="ECO:0000313" key="1">
    <source>
        <dbReference type="EMBL" id="MBD2775272.1"/>
    </source>
</evidence>
<dbReference type="EMBL" id="JACXAE010000076">
    <property type="protein sequence ID" value="MBD2775272.1"/>
    <property type="molecule type" value="Genomic_DNA"/>
</dbReference>
<name>A0A8J6XLH9_9CYAN</name>
<comment type="caution">
    <text evidence="1">The sequence shown here is derived from an EMBL/GenBank/DDBJ whole genome shotgun (WGS) entry which is preliminary data.</text>
</comment>
<keyword evidence="1" id="KW-0378">Hydrolase</keyword>
<keyword evidence="1" id="KW-0540">Nuclease</keyword>
<keyword evidence="2" id="KW-1185">Reference proteome</keyword>
<reference evidence="1" key="1">
    <citation type="submission" date="2020-09" db="EMBL/GenBank/DDBJ databases">
        <title>Iningainema tapete sp. nov. (Scytonemataceae, Cyanobacteria) from greenhouses in central Florida (USA) produces two types of nodularin with biosynthetic potential for microcystin-LR and anabaenopeptins.</title>
        <authorList>
            <person name="Berthold D.E."/>
            <person name="Lefler F.W."/>
            <person name="Huang I.-S."/>
            <person name="Abdulla H."/>
            <person name="Zimba P.V."/>
            <person name="Laughinghouse H.D. IV."/>
        </authorList>
    </citation>
    <scope>NUCLEOTIDE SEQUENCE</scope>
    <source>
        <strain evidence="1">BLCCT55</strain>
    </source>
</reference>
<protein>
    <submittedName>
        <fullName evidence="1">Type I restriction endonuclease subunit R</fullName>
    </submittedName>
</protein>
<sequence>MVQKTAITEVIKSLAEVESRFNLRRTEDEQFFTEWYENLPEITDEEKASLDIIRRRYLYHLADGNLTEGTVTLLIGSPLLEKAGFYDYPFKIRGEASVELVFDEDDDEVETLRGRIDALVLQNQFWVALLESKRTTISVMSALPQTLAYMMANPQPDKPVFGMITNGDAVVFVKLSPQGTPQYDVSGTFSPAPLRNQLYNVLQILKRIGQIIT</sequence>